<proteinExistence type="predicted"/>
<dbReference type="EMBL" id="JAZHGA010000055">
    <property type="protein sequence ID" value="MEM5345799.1"/>
    <property type="molecule type" value="Genomic_DNA"/>
</dbReference>
<evidence type="ECO:0000256" key="4">
    <source>
        <dbReference type="ARBA" id="ARBA00022840"/>
    </source>
</evidence>
<dbReference type="Gene3D" id="3.40.50.300">
    <property type="entry name" value="P-loop containing nucleotide triphosphate hydrolases"/>
    <property type="match status" value="1"/>
</dbReference>
<feature type="domain" description="ABC transporter" evidence="5">
    <location>
        <begin position="3"/>
        <end position="311"/>
    </location>
</feature>
<dbReference type="InterPro" id="IPR027417">
    <property type="entry name" value="P-loop_NTPase"/>
</dbReference>
<reference evidence="6 7" key="1">
    <citation type="submission" date="2024-01" db="EMBL/GenBank/DDBJ databases">
        <title>The diversity of rhizobia nodulating Mimosa spp. in eleven states of Brazil covering several biomes is determined by host plant, location, and edaphic factors.</title>
        <authorList>
            <person name="Rouws L."/>
            <person name="Barauna A."/>
            <person name="Beukes C."/>
            <person name="De Faria S.M."/>
            <person name="Gross E."/>
            <person name="Dos Reis Junior F.B."/>
            <person name="Simon M."/>
            <person name="Maluk M."/>
            <person name="Odee D.W."/>
            <person name="Kenicer G."/>
            <person name="Young J.P.W."/>
            <person name="Reis V.M."/>
            <person name="Zilli J."/>
            <person name="James E.K."/>
        </authorList>
    </citation>
    <scope>NUCLEOTIDE SEQUENCE [LARGE SCALE GENOMIC DNA]</scope>
    <source>
        <strain evidence="6 7">JPY530</strain>
    </source>
</reference>
<evidence type="ECO:0000313" key="6">
    <source>
        <dbReference type="EMBL" id="MEM5345799.1"/>
    </source>
</evidence>
<dbReference type="CDD" id="cd00267">
    <property type="entry name" value="ABC_ATPase"/>
    <property type="match status" value="1"/>
</dbReference>
<dbReference type="InterPro" id="IPR051396">
    <property type="entry name" value="Bact_Antivir_Def_Nuclease"/>
</dbReference>
<dbReference type="PANTHER" id="PTHR43581:SF4">
    <property type="entry name" value="ATP_GTP PHOSPHATASE"/>
    <property type="match status" value="1"/>
</dbReference>
<dbReference type="PANTHER" id="PTHR43581">
    <property type="entry name" value="ATP/GTP PHOSPHATASE"/>
    <property type="match status" value="1"/>
</dbReference>
<organism evidence="6 7">
    <name type="scientific">Paraburkholderia azotifigens</name>
    <dbReference type="NCBI Taxonomy" id="2057004"/>
    <lineage>
        <taxon>Bacteria</taxon>
        <taxon>Pseudomonadati</taxon>
        <taxon>Pseudomonadota</taxon>
        <taxon>Betaproteobacteria</taxon>
        <taxon>Burkholderiales</taxon>
        <taxon>Burkholderiaceae</taxon>
        <taxon>Paraburkholderia</taxon>
    </lineage>
</organism>
<dbReference type="Pfam" id="PF13304">
    <property type="entry name" value="AAA_21"/>
    <property type="match status" value="1"/>
</dbReference>
<protein>
    <submittedName>
        <fullName evidence="6">AAA family ATPase</fullName>
    </submittedName>
</protein>
<dbReference type="InterPro" id="IPR017871">
    <property type="entry name" value="ABC_transporter-like_CS"/>
</dbReference>
<dbReference type="SUPFAM" id="SSF52540">
    <property type="entry name" value="P-loop containing nucleoside triphosphate hydrolases"/>
    <property type="match status" value="1"/>
</dbReference>
<evidence type="ECO:0000259" key="5">
    <source>
        <dbReference type="PROSITE" id="PS50893"/>
    </source>
</evidence>
<name>A0ABU9RGX1_9BURK</name>
<evidence type="ECO:0000256" key="2">
    <source>
        <dbReference type="ARBA" id="ARBA00022519"/>
    </source>
</evidence>
<keyword evidence="4" id="KW-0067">ATP-binding</keyword>
<keyword evidence="3" id="KW-0547">Nucleotide-binding</keyword>
<dbReference type="Proteomes" id="UP001481677">
    <property type="component" value="Unassembled WGS sequence"/>
</dbReference>
<dbReference type="PROSITE" id="PS50893">
    <property type="entry name" value="ABC_TRANSPORTER_2"/>
    <property type="match status" value="1"/>
</dbReference>
<comment type="caution">
    <text evidence="6">The sequence shown here is derived from an EMBL/GenBank/DDBJ whole genome shotgun (WGS) entry which is preliminary data.</text>
</comment>
<keyword evidence="7" id="KW-1185">Reference proteome</keyword>
<dbReference type="InterPro" id="IPR003593">
    <property type="entry name" value="AAA+_ATPase"/>
</dbReference>
<evidence type="ECO:0000256" key="3">
    <source>
        <dbReference type="ARBA" id="ARBA00022741"/>
    </source>
</evidence>
<dbReference type="RefSeq" id="WP_342959686.1">
    <property type="nucleotide sequence ID" value="NZ_JAZHFZ010000038.1"/>
</dbReference>
<dbReference type="SMART" id="SM00382">
    <property type="entry name" value="AAA"/>
    <property type="match status" value="1"/>
</dbReference>
<keyword evidence="2" id="KW-0472">Membrane</keyword>
<sequence>MPISQQKLIKLEVAELKNLRDVELGFGETSLTAIMGANGCGKSTVLHALACSYSPPDNNLDFKFPMFFKPSTEALWAGSSFTIHYEQRDGANFQQNLQQRFSKAADRWAPRYDRRPVRPVRMVTIRESVPEVEALGINAMVHYQRSAFPGEVHNQVREVAGQVLNRQYAEYHHVQYRQGGRSSIAVTNGVLRYAAISMSAGEQRVFRILDAVFSAPNYSLILIDEIDLFLHQDALKRLLNALRLHCDARHKQLVFTTHFPPIADMYETIAVKTIHRVVERTLVWQGHSYDALRLITGQLERPLRIFVEDDVAEAIVKEVARALRLQPYVHVGWYGPSENAFALGAGMVLANAPLERVLIVLDGDVNATPEERRRKIERHLSGNEPRRAGERDALFGKIVPLVSDDEASPEQMLNRMLRAVQQAQVAEGDRPLLGFAHEIINVPERHGYINQVVEASGEPRIYALRKLVEMATHDAAWDAYTRPVREWLEAQANELRLGGNAA</sequence>
<dbReference type="InterPro" id="IPR003439">
    <property type="entry name" value="ABC_transporter-like_ATP-bd"/>
</dbReference>
<dbReference type="InterPro" id="IPR003959">
    <property type="entry name" value="ATPase_AAA_core"/>
</dbReference>
<evidence type="ECO:0000313" key="7">
    <source>
        <dbReference type="Proteomes" id="UP001481677"/>
    </source>
</evidence>
<gene>
    <name evidence="6" type="ORF">V4C56_40030</name>
</gene>
<keyword evidence="2" id="KW-0997">Cell inner membrane</keyword>
<accession>A0ABU9RGX1</accession>
<evidence type="ECO:0000256" key="1">
    <source>
        <dbReference type="ARBA" id="ARBA00022475"/>
    </source>
</evidence>
<dbReference type="PROSITE" id="PS00211">
    <property type="entry name" value="ABC_TRANSPORTER_1"/>
    <property type="match status" value="1"/>
</dbReference>
<keyword evidence="1" id="KW-1003">Cell membrane</keyword>